<dbReference type="RefSeq" id="WP_248353042.1">
    <property type="nucleotide sequence ID" value="NZ_AP025591.1"/>
</dbReference>
<feature type="transmembrane region" description="Helical" evidence="7">
    <location>
        <begin position="279"/>
        <end position="300"/>
    </location>
</feature>
<dbReference type="PANTHER" id="PTHR30576:SF10">
    <property type="entry name" value="SLL5057 PROTEIN"/>
    <property type="match status" value="1"/>
</dbReference>
<evidence type="ECO:0000256" key="6">
    <source>
        <dbReference type="ARBA" id="ARBA00023136"/>
    </source>
</evidence>
<dbReference type="NCBIfam" id="TIGR03025">
    <property type="entry name" value="EPS_sugtrans"/>
    <property type="match status" value="1"/>
</dbReference>
<evidence type="ECO:0000259" key="8">
    <source>
        <dbReference type="Pfam" id="PF02397"/>
    </source>
</evidence>
<keyword evidence="10" id="KW-1185">Reference proteome</keyword>
<feature type="transmembrane region" description="Helical" evidence="7">
    <location>
        <begin position="108"/>
        <end position="129"/>
    </location>
</feature>
<feature type="domain" description="Bacterial sugar transferase" evidence="8">
    <location>
        <begin position="274"/>
        <end position="461"/>
    </location>
</feature>
<gene>
    <name evidence="9" type="ORF">AMOR_36120</name>
</gene>
<dbReference type="InterPro" id="IPR017475">
    <property type="entry name" value="EPS_sugar_tfrase"/>
</dbReference>
<evidence type="ECO:0000313" key="10">
    <source>
        <dbReference type="Proteomes" id="UP001162891"/>
    </source>
</evidence>
<dbReference type="PANTHER" id="PTHR30576">
    <property type="entry name" value="COLANIC BIOSYNTHESIS UDP-GLUCOSE LIPID CARRIER TRANSFERASE"/>
    <property type="match status" value="1"/>
</dbReference>
<evidence type="ECO:0000256" key="5">
    <source>
        <dbReference type="ARBA" id="ARBA00022989"/>
    </source>
</evidence>
<protein>
    <submittedName>
        <fullName evidence="9">UDP-phosphate galactose phosphotransferase</fullName>
    </submittedName>
</protein>
<comment type="subcellular location">
    <subcellularLocation>
        <location evidence="1">Membrane</location>
        <topology evidence="1">Multi-pass membrane protein</topology>
    </subcellularLocation>
</comment>
<dbReference type="InterPro" id="IPR003362">
    <property type="entry name" value="Bact_transf"/>
</dbReference>
<keyword evidence="5 7" id="KW-1133">Transmembrane helix</keyword>
<organism evidence="9 10">
    <name type="scientific">Anaeromyxobacter oryzae</name>
    <dbReference type="NCBI Taxonomy" id="2918170"/>
    <lineage>
        <taxon>Bacteria</taxon>
        <taxon>Pseudomonadati</taxon>
        <taxon>Myxococcota</taxon>
        <taxon>Myxococcia</taxon>
        <taxon>Myxococcales</taxon>
        <taxon>Cystobacterineae</taxon>
        <taxon>Anaeromyxobacteraceae</taxon>
        <taxon>Anaeromyxobacter</taxon>
    </lineage>
</organism>
<comment type="similarity">
    <text evidence="2">Belongs to the bacterial sugar transferase family.</text>
</comment>
<evidence type="ECO:0000256" key="1">
    <source>
        <dbReference type="ARBA" id="ARBA00004141"/>
    </source>
</evidence>
<feature type="transmembrane region" description="Helical" evidence="7">
    <location>
        <begin position="81"/>
        <end position="102"/>
    </location>
</feature>
<keyword evidence="3" id="KW-0808">Transferase</keyword>
<feature type="transmembrane region" description="Helical" evidence="7">
    <location>
        <begin position="49"/>
        <end position="69"/>
    </location>
</feature>
<accession>A0ABM7WYK4</accession>
<name>A0ABM7WYK4_9BACT</name>
<sequence>MTKHSALARSAGALVFDLVALLLALPLAHRAYGLVFLPTTRLPPLDELGLPLAVALVLWGIAASLTRVYERPDGTLAGSETARVLVSLALVGLAAAAVAFFSKDALSRLLILLFLACAAVVMLGHRVLGRLVAHVARRRGPGARRYAVVGTGGLAREIVDTIAAHREWGFALAGFVELDEDGARSRGPVLGKVSELGAILEREVLDRVIFAVPRDRLSALEAAIEQCELFGVEAQVSLGVFRHGTSRMTVEDLDGLPMLAFSRTPSDTVALAVKRAFDVAVSATVLLLLSPLLLALAVAIKLDSPGPVFFRQRRVGLNGRLFSMVKFRSMHVDAEARLEALLARNEMSGPVFKMRDDPRITGVGRFIRRASLDELPQFWNVLKGEMSVVGPRPPIPAEVRQYKRWQRRRLSVKPGITCSWQVSGRNEIDFDQWMELDLQYIDEWSLWRDVQICIQTIPAVFTSRGAR</sequence>
<reference evidence="10" key="1">
    <citation type="journal article" date="2022" name="Int. J. Syst. Evol. Microbiol.">
        <title>Anaeromyxobacter oryzae sp. nov., Anaeromyxobacter diazotrophicus sp. nov. and Anaeromyxobacter paludicola sp. nov., isolated from paddy soils.</title>
        <authorList>
            <person name="Itoh H."/>
            <person name="Xu Z."/>
            <person name="Mise K."/>
            <person name="Masuda Y."/>
            <person name="Ushijima N."/>
            <person name="Hayakawa C."/>
            <person name="Shiratori Y."/>
            <person name="Senoo K."/>
        </authorList>
    </citation>
    <scope>NUCLEOTIDE SEQUENCE [LARGE SCALE GENOMIC DNA]</scope>
    <source>
        <strain evidence="10">Red232</strain>
    </source>
</reference>
<dbReference type="Gene3D" id="3.40.50.720">
    <property type="entry name" value="NAD(P)-binding Rossmann-like Domain"/>
    <property type="match status" value="1"/>
</dbReference>
<evidence type="ECO:0000256" key="4">
    <source>
        <dbReference type="ARBA" id="ARBA00022692"/>
    </source>
</evidence>
<keyword evidence="6 7" id="KW-0472">Membrane</keyword>
<dbReference type="EMBL" id="AP025591">
    <property type="protein sequence ID" value="BDG04616.1"/>
    <property type="molecule type" value="Genomic_DNA"/>
</dbReference>
<dbReference type="Pfam" id="PF02397">
    <property type="entry name" value="Bac_transf"/>
    <property type="match status" value="1"/>
</dbReference>
<evidence type="ECO:0000256" key="2">
    <source>
        <dbReference type="ARBA" id="ARBA00006464"/>
    </source>
</evidence>
<evidence type="ECO:0000313" key="9">
    <source>
        <dbReference type="EMBL" id="BDG04616.1"/>
    </source>
</evidence>
<proteinExistence type="inferred from homology"/>
<evidence type="ECO:0000256" key="3">
    <source>
        <dbReference type="ARBA" id="ARBA00022679"/>
    </source>
</evidence>
<dbReference type="Proteomes" id="UP001162891">
    <property type="component" value="Chromosome"/>
</dbReference>
<dbReference type="Pfam" id="PF13727">
    <property type="entry name" value="CoA_binding_3"/>
    <property type="match status" value="1"/>
</dbReference>
<keyword evidence="4 7" id="KW-0812">Transmembrane</keyword>
<evidence type="ECO:0000256" key="7">
    <source>
        <dbReference type="SAM" id="Phobius"/>
    </source>
</evidence>